<dbReference type="KEGG" id="tva:4757209"/>
<keyword evidence="2 3" id="KW-0067">ATP-binding</keyword>
<evidence type="ECO:0000256" key="1">
    <source>
        <dbReference type="ARBA" id="ARBA00022741"/>
    </source>
</evidence>
<keyword evidence="7" id="KW-1185">Reference proteome</keyword>
<dbReference type="SMART" id="SM00220">
    <property type="entry name" value="S_TKc"/>
    <property type="match status" value="1"/>
</dbReference>
<dbReference type="AlphaFoldDB" id="A2F6S5"/>
<keyword evidence="1 3" id="KW-0547">Nucleotide-binding</keyword>
<evidence type="ECO:0000256" key="4">
    <source>
        <dbReference type="RuleBase" id="RU000304"/>
    </source>
</evidence>
<dbReference type="VEuPathDB" id="TrichDB:TVAGG3_0701490"/>
<evidence type="ECO:0000313" key="6">
    <source>
        <dbReference type="EMBL" id="EAX99403.1"/>
    </source>
</evidence>
<dbReference type="InterPro" id="IPR008271">
    <property type="entry name" value="Ser/Thr_kinase_AS"/>
</dbReference>
<dbReference type="SMR" id="A2F6S5"/>
<dbReference type="RefSeq" id="XP_001312333.1">
    <property type="nucleotide sequence ID" value="XM_001312332.1"/>
</dbReference>
<keyword evidence="6" id="KW-0808">Transferase</keyword>
<name>A2F6S5_TRIV3</name>
<dbReference type="PROSITE" id="PS00108">
    <property type="entry name" value="PROTEIN_KINASE_ST"/>
    <property type="match status" value="1"/>
</dbReference>
<dbReference type="InterPro" id="IPR000719">
    <property type="entry name" value="Prot_kinase_dom"/>
</dbReference>
<evidence type="ECO:0000259" key="5">
    <source>
        <dbReference type="PROSITE" id="PS50011"/>
    </source>
</evidence>
<reference evidence="6" key="2">
    <citation type="journal article" date="2007" name="Science">
        <title>Draft genome sequence of the sexually transmitted pathogen Trichomonas vaginalis.</title>
        <authorList>
            <person name="Carlton J.M."/>
            <person name="Hirt R.P."/>
            <person name="Silva J.C."/>
            <person name="Delcher A.L."/>
            <person name="Schatz M."/>
            <person name="Zhao Q."/>
            <person name="Wortman J.R."/>
            <person name="Bidwell S.L."/>
            <person name="Alsmark U.C.M."/>
            <person name="Besteiro S."/>
            <person name="Sicheritz-Ponten T."/>
            <person name="Noel C.J."/>
            <person name="Dacks J.B."/>
            <person name="Foster P.G."/>
            <person name="Simillion C."/>
            <person name="Van de Peer Y."/>
            <person name="Miranda-Saavedra D."/>
            <person name="Barton G.J."/>
            <person name="Westrop G.D."/>
            <person name="Mueller S."/>
            <person name="Dessi D."/>
            <person name="Fiori P.L."/>
            <person name="Ren Q."/>
            <person name="Paulsen I."/>
            <person name="Zhang H."/>
            <person name="Bastida-Corcuera F.D."/>
            <person name="Simoes-Barbosa A."/>
            <person name="Brown M.T."/>
            <person name="Hayes R.D."/>
            <person name="Mukherjee M."/>
            <person name="Okumura C.Y."/>
            <person name="Schneider R."/>
            <person name="Smith A.J."/>
            <person name="Vanacova S."/>
            <person name="Villalvazo M."/>
            <person name="Haas B.J."/>
            <person name="Pertea M."/>
            <person name="Feldblyum T.V."/>
            <person name="Utterback T.R."/>
            <person name="Shu C.L."/>
            <person name="Osoegawa K."/>
            <person name="de Jong P.J."/>
            <person name="Hrdy I."/>
            <person name="Horvathova L."/>
            <person name="Zubacova Z."/>
            <person name="Dolezal P."/>
            <person name="Malik S.B."/>
            <person name="Logsdon J.M. Jr."/>
            <person name="Henze K."/>
            <person name="Gupta A."/>
            <person name="Wang C.C."/>
            <person name="Dunne R.L."/>
            <person name="Upcroft J.A."/>
            <person name="Upcroft P."/>
            <person name="White O."/>
            <person name="Salzberg S.L."/>
            <person name="Tang P."/>
            <person name="Chiu C.-H."/>
            <person name="Lee Y.-S."/>
            <person name="Embley T.M."/>
            <person name="Coombs G.H."/>
            <person name="Mottram J.C."/>
            <person name="Tachezy J."/>
            <person name="Fraser-Liggett C.M."/>
            <person name="Johnson P.J."/>
        </authorList>
    </citation>
    <scope>NUCLEOTIDE SEQUENCE [LARGE SCALE GENOMIC DNA]</scope>
    <source>
        <strain evidence="6">G3</strain>
    </source>
</reference>
<dbReference type="InParanoid" id="A2F6S5"/>
<dbReference type="InterPro" id="IPR011009">
    <property type="entry name" value="Kinase-like_dom_sf"/>
</dbReference>
<dbReference type="SUPFAM" id="SSF56112">
    <property type="entry name" value="Protein kinase-like (PK-like)"/>
    <property type="match status" value="1"/>
</dbReference>
<dbReference type="Gene3D" id="1.10.510.10">
    <property type="entry name" value="Transferase(Phosphotransferase) domain 1"/>
    <property type="match status" value="1"/>
</dbReference>
<dbReference type="GO" id="GO:0005524">
    <property type="term" value="F:ATP binding"/>
    <property type="evidence" value="ECO:0007669"/>
    <property type="project" value="UniProtKB-UniRule"/>
</dbReference>
<dbReference type="PANTHER" id="PTHR24362:SF309">
    <property type="entry name" value="PROTEIN KINASE DOMAIN-CONTAINING PROTEIN"/>
    <property type="match status" value="1"/>
</dbReference>
<dbReference type="PROSITE" id="PS50011">
    <property type="entry name" value="PROTEIN_KINASE_DOM"/>
    <property type="match status" value="1"/>
</dbReference>
<evidence type="ECO:0000256" key="3">
    <source>
        <dbReference type="PROSITE-ProRule" id="PRU10141"/>
    </source>
</evidence>
<reference evidence="6" key="1">
    <citation type="submission" date="2006-10" db="EMBL/GenBank/DDBJ databases">
        <authorList>
            <person name="Amadeo P."/>
            <person name="Zhao Q."/>
            <person name="Wortman J."/>
            <person name="Fraser-Liggett C."/>
            <person name="Carlton J."/>
        </authorList>
    </citation>
    <scope>NUCLEOTIDE SEQUENCE</scope>
    <source>
        <strain evidence="6">G3</strain>
    </source>
</reference>
<dbReference type="eggNOG" id="KOG0583">
    <property type="taxonomic scope" value="Eukaryota"/>
</dbReference>
<dbReference type="VEuPathDB" id="TrichDB:TVAG_043110"/>
<organism evidence="6 7">
    <name type="scientific">Trichomonas vaginalis (strain ATCC PRA-98 / G3)</name>
    <dbReference type="NCBI Taxonomy" id="412133"/>
    <lineage>
        <taxon>Eukaryota</taxon>
        <taxon>Metamonada</taxon>
        <taxon>Parabasalia</taxon>
        <taxon>Trichomonadida</taxon>
        <taxon>Trichomonadidae</taxon>
        <taxon>Trichomonas</taxon>
    </lineage>
</organism>
<keyword evidence="4" id="KW-0723">Serine/threonine-protein kinase</keyword>
<protein>
    <submittedName>
        <fullName evidence="6">CAMK family protein kinase</fullName>
    </submittedName>
</protein>
<keyword evidence="6" id="KW-0418">Kinase</keyword>
<evidence type="ECO:0000313" key="7">
    <source>
        <dbReference type="Proteomes" id="UP000001542"/>
    </source>
</evidence>
<evidence type="ECO:0000256" key="2">
    <source>
        <dbReference type="ARBA" id="ARBA00022840"/>
    </source>
</evidence>
<dbReference type="Pfam" id="PF00069">
    <property type="entry name" value="Pkinase"/>
    <property type="match status" value="1"/>
</dbReference>
<dbReference type="PANTHER" id="PTHR24362">
    <property type="entry name" value="SERINE/THREONINE-PROTEIN KINASE NEK"/>
    <property type="match status" value="1"/>
</dbReference>
<dbReference type="GO" id="GO:0004674">
    <property type="term" value="F:protein serine/threonine kinase activity"/>
    <property type="evidence" value="ECO:0007669"/>
    <property type="project" value="UniProtKB-KW"/>
</dbReference>
<dbReference type="Proteomes" id="UP000001542">
    <property type="component" value="Unassembled WGS sequence"/>
</dbReference>
<dbReference type="PROSITE" id="PS00107">
    <property type="entry name" value="PROTEIN_KINASE_ATP"/>
    <property type="match status" value="1"/>
</dbReference>
<feature type="binding site" evidence="3">
    <location>
        <position position="57"/>
    </location>
    <ligand>
        <name>ATP</name>
        <dbReference type="ChEBI" id="CHEBI:30616"/>
    </ligand>
</feature>
<accession>A2F6S5</accession>
<sequence>MVQHSQYFTFTIHIMNPQEIEFFRKQQLEFIDVIGYGSYGIIYYVYSTVYREYFVLKKISKASFNKTEVECLMLIDDERIVRLYKFYEFEGFIYLLMEYCPFDLERLLIDRSKLVNLHKYISDIVNAVKACHDRKIAHCDIKCSNFLIDSYGRMKLGDFGMSTICSSRNHCNIGMKGTLNYISPEILESDEYDPIKSDIWSIGVTIFYVATGKYPFFGSDEHGLRQNIIECNYAKDMIRDPELRDLISKCLQVKPESRCSIEELIHHPYFSTPHPGITKTLSQKNNIIVAKPRIGSRQVIPKFRSVPNMFNSSLVKI</sequence>
<feature type="domain" description="Protein kinase" evidence="5">
    <location>
        <begin position="28"/>
        <end position="270"/>
    </location>
</feature>
<comment type="similarity">
    <text evidence="4">Belongs to the protein kinase superfamily.</text>
</comment>
<dbReference type="InterPro" id="IPR017441">
    <property type="entry name" value="Protein_kinase_ATP_BS"/>
</dbReference>
<dbReference type="EMBL" id="DS113639">
    <property type="protein sequence ID" value="EAX99403.1"/>
    <property type="molecule type" value="Genomic_DNA"/>
</dbReference>
<dbReference type="OrthoDB" id="8693905at2759"/>
<proteinExistence type="inferred from homology"/>
<gene>
    <name evidence="6" type="ORF">TVAG_043110</name>
</gene>